<dbReference type="InterPro" id="IPR029058">
    <property type="entry name" value="AB_hydrolase_fold"/>
</dbReference>
<keyword evidence="2" id="KW-1185">Reference proteome</keyword>
<proteinExistence type="predicted"/>
<organism evidence="1 2">
    <name type="scientific">Tengunoibacter tsumagoiensis</name>
    <dbReference type="NCBI Taxonomy" id="2014871"/>
    <lineage>
        <taxon>Bacteria</taxon>
        <taxon>Bacillati</taxon>
        <taxon>Chloroflexota</taxon>
        <taxon>Ktedonobacteria</taxon>
        <taxon>Ktedonobacterales</taxon>
        <taxon>Dictyobacteraceae</taxon>
        <taxon>Tengunoibacter</taxon>
    </lineage>
</organism>
<dbReference type="SUPFAM" id="SSF53474">
    <property type="entry name" value="alpha/beta-Hydrolases"/>
    <property type="match status" value="1"/>
</dbReference>
<evidence type="ECO:0000313" key="1">
    <source>
        <dbReference type="EMBL" id="GCE14955.1"/>
    </source>
</evidence>
<reference evidence="2" key="1">
    <citation type="submission" date="2018-12" db="EMBL/GenBank/DDBJ databases">
        <title>Tengunoibacter tsumagoiensis gen. nov., sp. nov., Dictyobacter kobayashii sp. nov., D. alpinus sp. nov., and D. joshuensis sp. nov. and description of Dictyobacteraceae fam. nov. within the order Ktedonobacterales isolated from Tengu-no-mugimeshi.</title>
        <authorList>
            <person name="Wang C.M."/>
            <person name="Zheng Y."/>
            <person name="Sakai Y."/>
            <person name="Toyoda A."/>
            <person name="Minakuchi Y."/>
            <person name="Abe K."/>
            <person name="Yokota A."/>
            <person name="Yabe S."/>
        </authorList>
    </citation>
    <scope>NUCLEOTIDE SEQUENCE [LARGE SCALE GENOMIC DNA]</scope>
    <source>
        <strain evidence="2">Uno3</strain>
    </source>
</reference>
<dbReference type="Proteomes" id="UP000287352">
    <property type="component" value="Unassembled WGS sequence"/>
</dbReference>
<evidence type="ECO:0000313" key="2">
    <source>
        <dbReference type="Proteomes" id="UP000287352"/>
    </source>
</evidence>
<sequence length="271" mass="30509">MAVEQFWFGDPSLRQFGILRNTDTKKGSKGVLFFPGLAETKAGPVFLFTRIAHVLPTFLPVLQFDYACWGDSEGEMEESSLEGLIESARLAVKVLQQRAGCEEFLFIGHGVGNWIAATIGQWYAKSSLIMLLPYASPFNKDDFLLQTLIEKKDNTPHVLLDTGRSDQWQRGGAMRTLFCKLGADHYTTKGIVIREQLLNDIADIDAKKLLRNHTGSLLEFHPQDQNALAFLAHQQSIALPFEDSYLTNPYNCDFIVEQTCAWIQKECESVL</sequence>
<dbReference type="AlphaFoldDB" id="A0A402A7D1"/>
<evidence type="ECO:0008006" key="3">
    <source>
        <dbReference type="Google" id="ProtNLM"/>
    </source>
</evidence>
<accession>A0A402A7D1</accession>
<dbReference type="EMBL" id="BIFR01000002">
    <property type="protein sequence ID" value="GCE14955.1"/>
    <property type="molecule type" value="Genomic_DNA"/>
</dbReference>
<dbReference type="RefSeq" id="WP_126582480.1">
    <property type="nucleotide sequence ID" value="NZ_BIFR01000002.1"/>
</dbReference>
<name>A0A402A7D1_9CHLR</name>
<dbReference type="Gene3D" id="3.40.50.1820">
    <property type="entry name" value="alpha/beta hydrolase"/>
    <property type="match status" value="1"/>
</dbReference>
<protein>
    <recommendedName>
        <fullName evidence="3">Alpha/beta hydrolase</fullName>
    </recommendedName>
</protein>
<comment type="caution">
    <text evidence="1">The sequence shown here is derived from an EMBL/GenBank/DDBJ whole genome shotgun (WGS) entry which is preliminary data.</text>
</comment>
<gene>
    <name evidence="1" type="ORF">KTT_48140</name>
</gene>